<organism evidence="1 2">
    <name type="scientific">Agrobacterium tomkonis CFBP 6623</name>
    <dbReference type="NCBI Taxonomy" id="1183432"/>
    <lineage>
        <taxon>Bacteria</taxon>
        <taxon>Pseudomonadati</taxon>
        <taxon>Pseudomonadota</taxon>
        <taxon>Alphaproteobacteria</taxon>
        <taxon>Hyphomicrobiales</taxon>
        <taxon>Rhizobiaceae</taxon>
        <taxon>Rhizobium/Agrobacterium group</taxon>
        <taxon>Agrobacterium</taxon>
        <taxon>Agrobacterium tumefaciens complex</taxon>
    </lineage>
</organism>
<name>A0A1S7QBB5_9HYPH</name>
<evidence type="ECO:0000313" key="2">
    <source>
        <dbReference type="Proteomes" id="UP000191988"/>
    </source>
</evidence>
<dbReference type="STRING" id="1183432.AGR3A_Cc420186"/>
<dbReference type="RefSeq" id="WP_080842302.1">
    <property type="nucleotide sequence ID" value="NZ_LT009723.1"/>
</dbReference>
<dbReference type="Proteomes" id="UP000191988">
    <property type="component" value="Unassembled WGS sequence"/>
</dbReference>
<dbReference type="AlphaFoldDB" id="A0A1S7QBB5"/>
<evidence type="ECO:0000313" key="1">
    <source>
        <dbReference type="EMBL" id="CUX34237.1"/>
    </source>
</evidence>
<gene>
    <name evidence="1" type="ORF">AGR3A_Cc420186</name>
</gene>
<keyword evidence="2" id="KW-1185">Reference proteome</keyword>
<reference evidence="2" key="1">
    <citation type="submission" date="2016-01" db="EMBL/GenBank/DDBJ databases">
        <authorList>
            <person name="Regsiter A."/>
            <person name="william w."/>
        </authorList>
    </citation>
    <scope>NUCLEOTIDE SEQUENCE [LARGE SCALE GENOMIC DNA]</scope>
    <source>
        <strain evidence="2">CFBP 6623</strain>
    </source>
</reference>
<accession>A0A1S7QBB5</accession>
<dbReference type="EMBL" id="FBWK01000037">
    <property type="protein sequence ID" value="CUX34237.1"/>
    <property type="molecule type" value="Genomic_DNA"/>
</dbReference>
<sequence>MNHRHADFQAAPVEPKTAPYEEISVKPAIESQALSGHLSNALDTVQARVKEAALWLSLNPMTLHPVVTIRRRFALTVMEAAEAAKLAHSLSKPGASE</sequence>
<protein>
    <submittedName>
        <fullName evidence="1">Uncharacterized protein</fullName>
    </submittedName>
</protein>
<proteinExistence type="predicted"/>